<dbReference type="Pfam" id="PF03399">
    <property type="entry name" value="SAC3_GANP"/>
    <property type="match status" value="1"/>
</dbReference>
<dbReference type="PROSITE" id="PS50250">
    <property type="entry name" value="PCI"/>
    <property type="match status" value="1"/>
</dbReference>
<feature type="domain" description="PCI" evidence="2">
    <location>
        <begin position="564"/>
        <end position="728"/>
    </location>
</feature>
<gene>
    <name evidence="3" type="ORF">WA026_016401</name>
</gene>
<feature type="compositionally biased region" description="Polar residues" evidence="1">
    <location>
        <begin position="122"/>
        <end position="133"/>
    </location>
</feature>
<feature type="compositionally biased region" description="Basic residues" evidence="1">
    <location>
        <begin position="368"/>
        <end position="378"/>
    </location>
</feature>
<sequence length="728" mass="82950">MSEGSSLVADSSNTDTSVTQSGHADLLQQAQQNWMYYQHYNMMPNQYMNYYQYWTPHAGVNMYAYPQALSSKKEEVPVNPPLPKGPPPPPVPQSPRAPLLSTPKQFGNIRFNLNGKRPLVPSTFQQNTSQNSGAAKKKRKRNRNNQQQQQQQKILQHFVHCDNGLPPLPPPETNTPKPEPPPELPPDPPLPPEMNDTPPLPPVEKVDNENIYNNNPAAEWPDSLKNYVKESYAKCKTSIDKNQVEIILKGKITQAYKTGQVNKDWSKEPLPSIHSERLGLSQPLTPKTVTGQLAQFQNQATPSPLRKGLSSAMGARLGTRASTLRGKSRSESRSKSKSPATYRRKSRSRSPKKRRSSSQSSSSDDGKKKSKAVKKNRGKLADRLGPTKKITPKQAKKAKIAKEKKAHFYSSFGSELEENTELLQQRAARFNGLCNKSIVVVTSSSPLNLPPVTKRQGIVVDKFLSSDDSEFDWEQIHVVGTCQDVEKSFLRLTKAPAACEVRPVQVLRSSLRNVKDRWRERRDYYYACDQLKSIRQDLTVQGIRSEFTVEVYETHARIALEKGDHEEFNQCQTQLKMLYADLGGAHKNEFTAYRILYYIFTKNTLDIMTLLKTLSIEEKKDDCIRFALKMRSAWGLGNFHRYFKLYLQAPLMSGYLVDWFIERERKDYLKCMIKCYRQNVPLSFLMEDLAFKTREDCLQFLEPFGLTFTDDSKCFIDCKSSMSVLPNL</sequence>
<feature type="compositionally biased region" description="Pro residues" evidence="1">
    <location>
        <begin position="78"/>
        <end position="95"/>
    </location>
</feature>
<dbReference type="Gene3D" id="1.25.40.990">
    <property type="match status" value="1"/>
</dbReference>
<accession>A0AAW1UNV8</accession>
<dbReference type="PANTHER" id="PTHR12436">
    <property type="entry name" value="80 KDA MCM3-ASSOCIATED PROTEIN"/>
    <property type="match status" value="1"/>
</dbReference>
<dbReference type="InterPro" id="IPR000717">
    <property type="entry name" value="PCI_dom"/>
</dbReference>
<dbReference type="GO" id="GO:0005634">
    <property type="term" value="C:nucleus"/>
    <property type="evidence" value="ECO:0007669"/>
    <property type="project" value="TreeGrafter"/>
</dbReference>
<dbReference type="InterPro" id="IPR005062">
    <property type="entry name" value="SAC3/GANP/THP3_conserved"/>
</dbReference>
<feature type="compositionally biased region" description="Pro residues" evidence="1">
    <location>
        <begin position="166"/>
        <end position="202"/>
    </location>
</feature>
<dbReference type="InterPro" id="IPR045107">
    <property type="entry name" value="SAC3/GANP/THP3"/>
</dbReference>
<evidence type="ECO:0000256" key="1">
    <source>
        <dbReference type="SAM" id="MobiDB-lite"/>
    </source>
</evidence>
<dbReference type="PANTHER" id="PTHR12436:SF4">
    <property type="entry name" value="LEUKOCYTE RECEPTOR CLUSTER MEMBER 8"/>
    <property type="match status" value="1"/>
</dbReference>
<keyword evidence="4" id="KW-1185">Reference proteome</keyword>
<feature type="region of interest" description="Disordered" evidence="1">
    <location>
        <begin position="1"/>
        <end position="21"/>
    </location>
</feature>
<feature type="region of interest" description="Disordered" evidence="1">
    <location>
        <begin position="74"/>
        <end position="202"/>
    </location>
</feature>
<evidence type="ECO:0000313" key="3">
    <source>
        <dbReference type="EMBL" id="KAK9881521.1"/>
    </source>
</evidence>
<feature type="region of interest" description="Disordered" evidence="1">
    <location>
        <begin position="297"/>
        <end position="399"/>
    </location>
</feature>
<protein>
    <recommendedName>
        <fullName evidence="2">PCI domain-containing protein</fullName>
    </recommendedName>
</protein>
<evidence type="ECO:0000313" key="4">
    <source>
        <dbReference type="Proteomes" id="UP001431783"/>
    </source>
</evidence>
<feature type="compositionally biased region" description="Basic residues" evidence="1">
    <location>
        <begin position="390"/>
        <end position="399"/>
    </location>
</feature>
<reference evidence="3 4" key="1">
    <citation type="submission" date="2023-03" db="EMBL/GenBank/DDBJ databases">
        <title>Genome insight into feeding habits of ladybird beetles.</title>
        <authorList>
            <person name="Li H.-S."/>
            <person name="Huang Y.-H."/>
            <person name="Pang H."/>
        </authorList>
    </citation>
    <scope>NUCLEOTIDE SEQUENCE [LARGE SCALE GENOMIC DNA]</scope>
    <source>
        <strain evidence="3">SYSU_2023b</strain>
        <tissue evidence="3">Whole body</tissue>
    </source>
</reference>
<comment type="caution">
    <text evidence="3">The sequence shown here is derived from an EMBL/GenBank/DDBJ whole genome shotgun (WGS) entry which is preliminary data.</text>
</comment>
<organism evidence="3 4">
    <name type="scientific">Henosepilachna vigintioctopunctata</name>
    <dbReference type="NCBI Taxonomy" id="420089"/>
    <lineage>
        <taxon>Eukaryota</taxon>
        <taxon>Metazoa</taxon>
        <taxon>Ecdysozoa</taxon>
        <taxon>Arthropoda</taxon>
        <taxon>Hexapoda</taxon>
        <taxon>Insecta</taxon>
        <taxon>Pterygota</taxon>
        <taxon>Neoptera</taxon>
        <taxon>Endopterygota</taxon>
        <taxon>Coleoptera</taxon>
        <taxon>Polyphaga</taxon>
        <taxon>Cucujiformia</taxon>
        <taxon>Coccinelloidea</taxon>
        <taxon>Coccinellidae</taxon>
        <taxon>Epilachninae</taxon>
        <taxon>Epilachnini</taxon>
        <taxon>Henosepilachna</taxon>
    </lineage>
</organism>
<feature type="compositionally biased region" description="Basic residues" evidence="1">
    <location>
        <begin position="342"/>
        <end position="356"/>
    </location>
</feature>
<dbReference type="FunFam" id="1.25.40.990:FF:000010">
    <property type="entry name" value="Leukocyte receptor cluster member"/>
    <property type="match status" value="1"/>
</dbReference>
<dbReference type="Proteomes" id="UP001431783">
    <property type="component" value="Unassembled WGS sequence"/>
</dbReference>
<proteinExistence type="predicted"/>
<dbReference type="EMBL" id="JARQZJ010000069">
    <property type="protein sequence ID" value="KAK9881521.1"/>
    <property type="molecule type" value="Genomic_DNA"/>
</dbReference>
<name>A0AAW1UNV8_9CUCU</name>
<dbReference type="AlphaFoldDB" id="A0AAW1UNV8"/>
<feature type="compositionally biased region" description="Low complexity" evidence="1">
    <location>
        <begin position="144"/>
        <end position="153"/>
    </location>
</feature>
<evidence type="ECO:0000259" key="2">
    <source>
        <dbReference type="PROSITE" id="PS50250"/>
    </source>
</evidence>